<protein>
    <submittedName>
        <fullName evidence="9">Peptide/nickel transport system permease protein</fullName>
    </submittedName>
</protein>
<evidence type="ECO:0000256" key="7">
    <source>
        <dbReference type="RuleBase" id="RU363032"/>
    </source>
</evidence>
<keyword evidence="6 7" id="KW-0472">Membrane</keyword>
<dbReference type="AlphaFoldDB" id="A0A1I5QA31"/>
<dbReference type="RefSeq" id="WP_074876759.1">
    <property type="nucleotide sequence ID" value="NZ_FOXI01000003.1"/>
</dbReference>
<keyword evidence="3" id="KW-1003">Cell membrane</keyword>
<dbReference type="InterPro" id="IPR045621">
    <property type="entry name" value="BPD_transp_1_N"/>
</dbReference>
<dbReference type="OrthoDB" id="44105at2157"/>
<feature type="transmembrane region" description="Helical" evidence="7">
    <location>
        <begin position="135"/>
        <end position="161"/>
    </location>
</feature>
<dbReference type="EMBL" id="FOXI01000003">
    <property type="protein sequence ID" value="SFP43115.1"/>
    <property type="molecule type" value="Genomic_DNA"/>
</dbReference>
<dbReference type="GO" id="GO:0055085">
    <property type="term" value="P:transmembrane transport"/>
    <property type="evidence" value="ECO:0007669"/>
    <property type="project" value="InterPro"/>
</dbReference>
<dbReference type="PANTHER" id="PTHR43163">
    <property type="entry name" value="DIPEPTIDE TRANSPORT SYSTEM PERMEASE PROTEIN DPPB-RELATED"/>
    <property type="match status" value="1"/>
</dbReference>
<feature type="transmembrane region" description="Helical" evidence="7">
    <location>
        <begin position="289"/>
        <end position="310"/>
    </location>
</feature>
<evidence type="ECO:0000256" key="1">
    <source>
        <dbReference type="ARBA" id="ARBA00004651"/>
    </source>
</evidence>
<evidence type="ECO:0000313" key="10">
    <source>
        <dbReference type="Proteomes" id="UP000183769"/>
    </source>
</evidence>
<evidence type="ECO:0000313" key="9">
    <source>
        <dbReference type="EMBL" id="SFP43115.1"/>
    </source>
</evidence>
<dbReference type="SUPFAM" id="SSF161098">
    <property type="entry name" value="MetI-like"/>
    <property type="match status" value="1"/>
</dbReference>
<evidence type="ECO:0000259" key="8">
    <source>
        <dbReference type="PROSITE" id="PS50928"/>
    </source>
</evidence>
<dbReference type="PANTHER" id="PTHR43163:SF6">
    <property type="entry name" value="DIPEPTIDE TRANSPORT SYSTEM PERMEASE PROTEIN DPPB-RELATED"/>
    <property type="match status" value="1"/>
</dbReference>
<evidence type="ECO:0000256" key="4">
    <source>
        <dbReference type="ARBA" id="ARBA00022692"/>
    </source>
</evidence>
<dbReference type="CDD" id="cd06261">
    <property type="entry name" value="TM_PBP2"/>
    <property type="match status" value="1"/>
</dbReference>
<accession>A0A1I5QA31</accession>
<dbReference type="InterPro" id="IPR035906">
    <property type="entry name" value="MetI-like_sf"/>
</dbReference>
<sequence length="318" mass="34165">MVSRLQAFLIRRLLWALPVLALVSVAIFGLIRLVPGDPAIVMLGADAPPAQLAAVRAELGLDEPLPVQYVDYVADAVRGDLGRSYVDDREVSAAIASRLPTTLFLTAAGFLVSLTIAIPAGLLSATNRGEWLDGVGLGFGLLGVSVPNFWLGVVLLLLFGVTLDWLPVAGYVSPLEDPVAGIRYLLLPGITLGTAMAAVVTRMLRSELLEELRREYLNAVRMKGVGELRVLTHATKNAFIPVVTVIGMQFGYLLGGSIVVETVFSIPGMGRLLIDAIQSRDYIMLQGVVLVYTTFFVAVNIVVDGAYFYLNPKLGGER</sequence>
<proteinExistence type="inferred from homology"/>
<reference evidence="10" key="1">
    <citation type="submission" date="2016-10" db="EMBL/GenBank/DDBJ databases">
        <authorList>
            <person name="Varghese N."/>
            <person name="Submissions S."/>
        </authorList>
    </citation>
    <scope>NUCLEOTIDE SEQUENCE [LARGE SCALE GENOMIC DNA]</scope>
    <source>
        <strain evidence="10">CGMCC 1.10329</strain>
    </source>
</reference>
<keyword evidence="4 7" id="KW-0812">Transmembrane</keyword>
<dbReference type="Proteomes" id="UP000183769">
    <property type="component" value="Unassembled WGS sequence"/>
</dbReference>
<keyword evidence="5 7" id="KW-1133">Transmembrane helix</keyword>
<comment type="subcellular location">
    <subcellularLocation>
        <location evidence="1 7">Cell membrane</location>
        <topology evidence="1 7">Multi-pass membrane protein</topology>
    </subcellularLocation>
</comment>
<feature type="transmembrane region" description="Helical" evidence="7">
    <location>
        <begin position="103"/>
        <end position="123"/>
    </location>
</feature>
<feature type="transmembrane region" description="Helical" evidence="7">
    <location>
        <begin position="181"/>
        <end position="204"/>
    </location>
</feature>
<name>A0A1I5QA31_9EURY</name>
<feature type="domain" description="ABC transmembrane type-1" evidence="8">
    <location>
        <begin position="99"/>
        <end position="303"/>
    </location>
</feature>
<dbReference type="Gene3D" id="1.10.3720.10">
    <property type="entry name" value="MetI-like"/>
    <property type="match status" value="1"/>
</dbReference>
<dbReference type="Pfam" id="PF00528">
    <property type="entry name" value="BPD_transp_1"/>
    <property type="match status" value="1"/>
</dbReference>
<organism evidence="9 10">
    <name type="scientific">Halolamina pelagica</name>
    <dbReference type="NCBI Taxonomy" id="699431"/>
    <lineage>
        <taxon>Archaea</taxon>
        <taxon>Methanobacteriati</taxon>
        <taxon>Methanobacteriota</taxon>
        <taxon>Stenosarchaea group</taxon>
        <taxon>Halobacteria</taxon>
        <taxon>Halobacteriales</taxon>
        <taxon>Haloferacaceae</taxon>
    </lineage>
</organism>
<dbReference type="GO" id="GO:0005886">
    <property type="term" value="C:plasma membrane"/>
    <property type="evidence" value="ECO:0007669"/>
    <property type="project" value="UniProtKB-SubCell"/>
</dbReference>
<evidence type="ECO:0000256" key="5">
    <source>
        <dbReference type="ARBA" id="ARBA00022989"/>
    </source>
</evidence>
<evidence type="ECO:0000256" key="3">
    <source>
        <dbReference type="ARBA" id="ARBA00022475"/>
    </source>
</evidence>
<dbReference type="InterPro" id="IPR000515">
    <property type="entry name" value="MetI-like"/>
</dbReference>
<evidence type="ECO:0000256" key="6">
    <source>
        <dbReference type="ARBA" id="ARBA00023136"/>
    </source>
</evidence>
<dbReference type="Pfam" id="PF19300">
    <property type="entry name" value="BPD_transp_1_N"/>
    <property type="match status" value="1"/>
</dbReference>
<keyword evidence="2 7" id="KW-0813">Transport</keyword>
<comment type="similarity">
    <text evidence="7">Belongs to the binding-protein-dependent transport system permease family.</text>
</comment>
<feature type="transmembrane region" description="Helical" evidence="7">
    <location>
        <begin position="238"/>
        <end position="260"/>
    </location>
</feature>
<dbReference type="PROSITE" id="PS50928">
    <property type="entry name" value="ABC_TM1"/>
    <property type="match status" value="1"/>
</dbReference>
<gene>
    <name evidence="9" type="ORF">SAMN05216277_103330</name>
</gene>
<evidence type="ECO:0000256" key="2">
    <source>
        <dbReference type="ARBA" id="ARBA00022448"/>
    </source>
</evidence>
<feature type="transmembrane region" description="Helical" evidence="7">
    <location>
        <begin position="12"/>
        <end position="34"/>
    </location>
</feature>
<keyword evidence="10" id="KW-1185">Reference proteome</keyword>